<feature type="compositionally biased region" description="Basic and acidic residues" evidence="7">
    <location>
        <begin position="1524"/>
        <end position="1534"/>
    </location>
</feature>
<feature type="domain" description="Myosin motor" evidence="8">
    <location>
        <begin position="104"/>
        <end position="834"/>
    </location>
</feature>
<keyword evidence="9" id="KW-1185">Reference proteome</keyword>
<feature type="compositionally biased region" description="Pro residues" evidence="7">
    <location>
        <begin position="1281"/>
        <end position="1310"/>
    </location>
</feature>
<feature type="compositionally biased region" description="Low complexity" evidence="7">
    <location>
        <begin position="1451"/>
        <end position="1493"/>
    </location>
</feature>
<dbReference type="Gene3D" id="1.20.58.530">
    <property type="match status" value="1"/>
</dbReference>
<dbReference type="Gene3D" id="3.40.850.10">
    <property type="entry name" value="Kinesin motor domain"/>
    <property type="match status" value="1"/>
</dbReference>
<dbReference type="InterPro" id="IPR052838">
    <property type="entry name" value="Myosin-XVI"/>
</dbReference>
<dbReference type="SUPFAM" id="SSF52540">
    <property type="entry name" value="P-loop containing nucleoside triphosphate hydrolases"/>
    <property type="match status" value="1"/>
</dbReference>
<dbReference type="GeneID" id="102808909"/>
<dbReference type="RefSeq" id="XP_006816466.1">
    <property type="nucleotide sequence ID" value="XM_006816403.1"/>
</dbReference>
<keyword evidence="6" id="KW-0175">Coiled coil</keyword>
<dbReference type="Pfam" id="PF00063">
    <property type="entry name" value="Myosin_head"/>
    <property type="match status" value="1"/>
</dbReference>
<dbReference type="PROSITE" id="PS51456">
    <property type="entry name" value="MYOSIN_MOTOR"/>
    <property type="match status" value="1"/>
</dbReference>
<feature type="compositionally biased region" description="Low complexity" evidence="7">
    <location>
        <begin position="1426"/>
        <end position="1438"/>
    </location>
</feature>
<keyword evidence="5" id="KW-0009">Actin-binding</keyword>
<feature type="region of interest" description="Disordered" evidence="7">
    <location>
        <begin position="638"/>
        <end position="679"/>
    </location>
</feature>
<organism evidence="9 10">
    <name type="scientific">Saccoglossus kowalevskii</name>
    <name type="common">Acorn worm</name>
    <dbReference type="NCBI Taxonomy" id="10224"/>
    <lineage>
        <taxon>Eukaryota</taxon>
        <taxon>Metazoa</taxon>
        <taxon>Hemichordata</taxon>
        <taxon>Enteropneusta</taxon>
        <taxon>Harrimaniidae</taxon>
        <taxon>Saccoglossus</taxon>
    </lineage>
</organism>
<keyword evidence="1 5" id="KW-0547">Nucleotide-binding</keyword>
<dbReference type="InterPro" id="IPR001609">
    <property type="entry name" value="Myosin_head_motor_dom-like"/>
</dbReference>
<evidence type="ECO:0000256" key="6">
    <source>
        <dbReference type="SAM" id="Coils"/>
    </source>
</evidence>
<feature type="compositionally biased region" description="Basic and acidic residues" evidence="7">
    <location>
        <begin position="1124"/>
        <end position="1150"/>
    </location>
</feature>
<evidence type="ECO:0000256" key="3">
    <source>
        <dbReference type="ARBA" id="ARBA00023123"/>
    </source>
</evidence>
<dbReference type="Gene3D" id="1.20.120.720">
    <property type="entry name" value="Myosin VI head, motor domain, U50 subdomain"/>
    <property type="match status" value="1"/>
</dbReference>
<feature type="compositionally biased region" description="Pro residues" evidence="7">
    <location>
        <begin position="1236"/>
        <end position="1253"/>
    </location>
</feature>
<feature type="region of interest" description="Disordered" evidence="7">
    <location>
        <begin position="1513"/>
        <end position="1534"/>
    </location>
</feature>
<evidence type="ECO:0000256" key="5">
    <source>
        <dbReference type="PROSITE-ProRule" id="PRU00782"/>
    </source>
</evidence>
<feature type="region of interest" description="Disordered" evidence="7">
    <location>
        <begin position="1018"/>
        <end position="1038"/>
    </location>
</feature>
<feature type="coiled-coil region" evidence="6">
    <location>
        <begin position="897"/>
        <end position="928"/>
    </location>
</feature>
<feature type="binding site" evidence="5">
    <location>
        <begin position="198"/>
        <end position="205"/>
    </location>
    <ligand>
        <name>ATP</name>
        <dbReference type="ChEBI" id="CHEBI:30616"/>
    </ligand>
</feature>
<dbReference type="InterPro" id="IPR027417">
    <property type="entry name" value="P-loop_NTPase"/>
</dbReference>
<keyword evidence="4 5" id="KW-0505">Motor protein</keyword>
<reference evidence="10" key="1">
    <citation type="submission" date="2025-08" db="UniProtKB">
        <authorList>
            <consortium name="RefSeq"/>
        </authorList>
    </citation>
    <scope>IDENTIFICATION</scope>
    <source>
        <tissue evidence="10">Testes</tissue>
    </source>
</reference>
<evidence type="ECO:0000256" key="7">
    <source>
        <dbReference type="SAM" id="MobiDB-lite"/>
    </source>
</evidence>
<proteinExistence type="inferred from homology"/>
<feature type="region of interest" description="Disordered" evidence="7">
    <location>
        <begin position="1228"/>
        <end position="1333"/>
    </location>
</feature>
<keyword evidence="3 5" id="KW-0518">Myosin</keyword>
<dbReference type="InterPro" id="IPR036961">
    <property type="entry name" value="Kinesin_motor_dom_sf"/>
</dbReference>
<dbReference type="Gene3D" id="1.20.5.4820">
    <property type="match status" value="1"/>
</dbReference>
<sequence>LAATELIEEILRNAERLYVPAEKKCKVRIQDVVKQESDDDGLIRINSKIIRPRHITLSKSEELYEAHTRLNNNQSLDLLVETEKKHTKSESDQNGKLVNLPQVSPNDDLAALPELTEKIILQELMKRYKVDQVYTYVGDILIAVNPFKELPIYSSDASLMYKNIQDRKSKCPHIFAVADWSYQSLLRTGQPQCCVISGESGAGKTESCKYLIQHLLTRAKSQENLLSSKIQQINPLLEAFGNAQTVMNDNSSRFGKFLELLFNFDGHVQGAQIHEYLLEKSRVVYQSNGESNFHIFYLMFAGLSPDEYKKFGIESPRKHRYLSGSSEKFKSLMTQENRERFGEIRDCLEAIGFSKDDEDNLMTTLSAILHLGDLKFKPCGTTDAAVLVNLDILDKVADMLQVPSEELGSALVAEFNVTRGETIRRDRNVIQANDCRDALAKALYGRLFGWIVNNINQMLQPLEESGPSLPIGVLDIFGFENFSKNSFEQICINLANEQLQYYFNQHIFQWEQEECAKEGIQLERINYTSNKHIVELFLQRHSGILAILDEESHFPKATDESLATKLHTGPGKSSKKVYMAPKDGGVTFSIMHYAGKVSYDLKGVLDKNRDTLPNSIQFTMKTSSSLLIREMFQSRLTRTGSLAPSARQRQSRRSSSEKESNVSPFDFFRKKRTTQNDTQRVKENLHANRSDRPVIGTDRKGPSTVAFHFKNSLADLMHKMTNSSPHFIRCIKPGIGKLPNSFTPDYVIAQLRYTGVLETTKIRRQGYPLRITFEEFLKRHAVLKVSCIPWNREMSDLDRCILMLKYCKLKDWQVGTSKLFLRYWHVEKLNQMCIMAERKINICQTVVRGFLGRRQFHRHRSLHRRQQAFISKFLAEIEHKPKVMSITLGYLHEHDMVRRLEKEIRQVAEDEEENIRRASLNMENQSVTSFRHDGDSLTSHVYATSISKSSTVNQTTKQREVYVTSIPASSTQNKAGAVYDTVYDAEEEREEPQNVTHQTTEHSVQQLLEISSSTVTREVSYKNVPRPPPPQIHSEEHSVQLDLAPPTPVSEEEVGAYQNISATRKKFMNEQVQEQRKSLTPEIEYSVPPSELRKRFESKSENDKTVNRTSYQPDIQHGVSPADVRAKFDSKEVTLREATRPEPPKRDPKTRLSSTLDDVVIATKHASQMKNYADPSQLPAADYDYPPPDYPSSSSQWKFVQHPSMLKAVNIKRIPAPMDGDIYASIPDRLYSSDIPSPPPCAPPPPPCPPSPVPKDGNIFIQIPGALSNSPDVPLTSADSIPPPPSQSIPLPPPLPPPNLPPGQGPPPYSGYPKMQADAVPPASVSSLNAAPTMPGGLLAGLSLVTLKKADKPVGSKLLPGDDIKNALMREIMQGVRLRRSQGPRFDEIHGPELCSSSSDGDTDTSSMGKTDDETSDTSDYVSGFTLTTPEVTPTSTVKRYPPVVPKKPKSSTSPAFSTASQSSTPYSTLSTSSSATQSTVPSVTSSASSTLSKPFEISDNIPAWKKALFKRRNEESEQQLQAELRKKEMEDSKWEGVPEWKKSLLIEKERKQKMLNAPLEAERQRQAEEVAKLQSMPTWKRKIIIKKMM</sequence>
<evidence type="ECO:0000256" key="2">
    <source>
        <dbReference type="ARBA" id="ARBA00022840"/>
    </source>
</evidence>
<name>A0ABM0M8X5_SACKO</name>
<dbReference type="PANTHER" id="PTHR47335">
    <property type="entry name" value="UNCONVENTIONAL MYOSIN-XVI"/>
    <property type="match status" value="1"/>
</dbReference>
<dbReference type="SMART" id="SM00242">
    <property type="entry name" value="MYSc"/>
    <property type="match status" value="1"/>
</dbReference>
<evidence type="ECO:0000313" key="10">
    <source>
        <dbReference type="RefSeq" id="XP_006816466.1"/>
    </source>
</evidence>
<dbReference type="CDD" id="cd00124">
    <property type="entry name" value="MYSc"/>
    <property type="match status" value="1"/>
</dbReference>
<feature type="region of interest" description="Disordered" evidence="7">
    <location>
        <begin position="1379"/>
        <end position="1495"/>
    </location>
</feature>
<evidence type="ECO:0000256" key="4">
    <source>
        <dbReference type="ARBA" id="ARBA00023175"/>
    </source>
</evidence>
<dbReference type="PANTHER" id="PTHR47335:SF1">
    <property type="entry name" value="UNCONVENTIONAL MYOSIN-XVI"/>
    <property type="match status" value="1"/>
</dbReference>
<accession>A0ABM0M8X5</accession>
<feature type="compositionally biased region" description="Basic and acidic residues" evidence="7">
    <location>
        <begin position="1091"/>
        <end position="1106"/>
    </location>
</feature>
<protein>
    <submittedName>
        <fullName evidence="10">Unconventional myosin-XVI-like</fullName>
    </submittedName>
</protein>
<dbReference type="Gene3D" id="1.10.10.820">
    <property type="match status" value="1"/>
</dbReference>
<feature type="compositionally biased region" description="Low complexity" evidence="7">
    <location>
        <begin position="1396"/>
        <end position="1409"/>
    </location>
</feature>
<feature type="region of interest" description="Disordered" evidence="7">
    <location>
        <begin position="1073"/>
        <end position="1195"/>
    </location>
</feature>
<evidence type="ECO:0000313" key="9">
    <source>
        <dbReference type="Proteomes" id="UP000694865"/>
    </source>
</evidence>
<feature type="non-terminal residue" evidence="10">
    <location>
        <position position="1"/>
    </location>
</feature>
<dbReference type="Proteomes" id="UP000694865">
    <property type="component" value="Unplaced"/>
</dbReference>
<comment type="similarity">
    <text evidence="5">Belongs to the TRAFAC class myosin-kinesin ATPase superfamily. Myosin family.</text>
</comment>
<gene>
    <name evidence="10" type="primary">LOC102808909</name>
</gene>
<feature type="region of interest" description="Actin-binding" evidence="5">
    <location>
        <begin position="713"/>
        <end position="735"/>
    </location>
</feature>
<dbReference type="PRINTS" id="PR00193">
    <property type="entry name" value="MYOSINHEAVY"/>
</dbReference>
<dbReference type="PROSITE" id="PS50096">
    <property type="entry name" value="IQ"/>
    <property type="match status" value="1"/>
</dbReference>
<keyword evidence="2 5" id="KW-0067">ATP-binding</keyword>
<evidence type="ECO:0000259" key="8">
    <source>
        <dbReference type="PROSITE" id="PS51456"/>
    </source>
</evidence>
<evidence type="ECO:0000256" key="1">
    <source>
        <dbReference type="ARBA" id="ARBA00022741"/>
    </source>
</evidence>